<dbReference type="InterPro" id="IPR005119">
    <property type="entry name" value="LysR_subst-bd"/>
</dbReference>
<evidence type="ECO:0000256" key="2">
    <source>
        <dbReference type="ARBA" id="ARBA00023015"/>
    </source>
</evidence>
<dbReference type="PROSITE" id="PS50931">
    <property type="entry name" value="HTH_LYSR"/>
    <property type="match status" value="2"/>
</dbReference>
<keyword evidence="4" id="KW-0804">Transcription</keyword>
<dbReference type="EMBL" id="JAQSIP010000002">
    <property type="protein sequence ID" value="MDD0837742.1"/>
    <property type="molecule type" value="Genomic_DNA"/>
</dbReference>
<dbReference type="Proteomes" id="UP001528673">
    <property type="component" value="Unassembled WGS sequence"/>
</dbReference>
<evidence type="ECO:0000313" key="8">
    <source>
        <dbReference type="Proteomes" id="UP001528673"/>
    </source>
</evidence>
<keyword evidence="8" id="KW-1185">Reference proteome</keyword>
<dbReference type="PRINTS" id="PR00039">
    <property type="entry name" value="HTHLYSR"/>
</dbReference>
<evidence type="ECO:0000256" key="4">
    <source>
        <dbReference type="ARBA" id="ARBA00023163"/>
    </source>
</evidence>
<feature type="domain" description="HTH lysR-type" evidence="6">
    <location>
        <begin position="181"/>
        <end position="233"/>
    </location>
</feature>
<dbReference type="InterPro" id="IPR036390">
    <property type="entry name" value="WH_DNA-bd_sf"/>
</dbReference>
<dbReference type="Gene3D" id="3.40.190.10">
    <property type="entry name" value="Periplasmic binding protein-like II"/>
    <property type="match status" value="2"/>
</dbReference>
<organism evidence="7 8">
    <name type="scientific">Curvibacter cyanobacteriorum</name>
    <dbReference type="NCBI Taxonomy" id="3026422"/>
    <lineage>
        <taxon>Bacteria</taxon>
        <taxon>Pseudomonadati</taxon>
        <taxon>Pseudomonadota</taxon>
        <taxon>Betaproteobacteria</taxon>
        <taxon>Burkholderiales</taxon>
        <taxon>Comamonadaceae</taxon>
        <taxon>Curvibacter</taxon>
    </lineage>
</organism>
<keyword evidence="2" id="KW-0805">Transcription regulation</keyword>
<name>A0ABT5MY68_9BURK</name>
<comment type="caution">
    <text evidence="7">The sequence shown here is derived from an EMBL/GenBank/DDBJ whole genome shotgun (WGS) entry which is preliminary data.</text>
</comment>
<feature type="domain" description="HTH lysR-type" evidence="6">
    <location>
        <begin position="70"/>
        <end position="125"/>
    </location>
</feature>
<dbReference type="PANTHER" id="PTHR30419:SF8">
    <property type="entry name" value="NITROGEN ASSIMILATION TRANSCRIPTIONAL ACTIVATOR-RELATED"/>
    <property type="match status" value="1"/>
</dbReference>
<dbReference type="InterPro" id="IPR000847">
    <property type="entry name" value="LysR_HTH_N"/>
</dbReference>
<dbReference type="Gene3D" id="1.10.10.10">
    <property type="entry name" value="Winged helix-like DNA-binding domain superfamily/Winged helix DNA-binding domain"/>
    <property type="match status" value="2"/>
</dbReference>
<comment type="similarity">
    <text evidence="1">Belongs to the LysR transcriptional regulatory family.</text>
</comment>
<dbReference type="InterPro" id="IPR036388">
    <property type="entry name" value="WH-like_DNA-bd_sf"/>
</dbReference>
<keyword evidence="3" id="KW-0238">DNA-binding</keyword>
<dbReference type="Pfam" id="PF00126">
    <property type="entry name" value="HTH_1"/>
    <property type="match status" value="2"/>
</dbReference>
<evidence type="ECO:0000313" key="7">
    <source>
        <dbReference type="EMBL" id="MDD0837742.1"/>
    </source>
</evidence>
<protein>
    <submittedName>
        <fullName evidence="7">LysR substrate-binding domain-containing protein</fullName>
    </submittedName>
</protein>
<evidence type="ECO:0000256" key="5">
    <source>
        <dbReference type="SAM" id="MobiDB-lite"/>
    </source>
</evidence>
<evidence type="ECO:0000259" key="6">
    <source>
        <dbReference type="PROSITE" id="PS50931"/>
    </source>
</evidence>
<dbReference type="SUPFAM" id="SSF53850">
    <property type="entry name" value="Periplasmic binding protein-like II"/>
    <property type="match status" value="1"/>
</dbReference>
<dbReference type="RefSeq" id="WP_273949008.1">
    <property type="nucleotide sequence ID" value="NZ_JAQSIP010000002.1"/>
</dbReference>
<gene>
    <name evidence="7" type="ORF">PSQ40_04070</name>
</gene>
<evidence type="ECO:0000256" key="3">
    <source>
        <dbReference type="ARBA" id="ARBA00023125"/>
    </source>
</evidence>
<reference evidence="7 8" key="1">
    <citation type="submission" date="2023-02" db="EMBL/GenBank/DDBJ databases">
        <title>Bacterial whole genomic sequence of Curvibacter sp. HBC61.</title>
        <authorList>
            <person name="Le V."/>
            <person name="Ko S.-R."/>
            <person name="Ahn C.-Y."/>
            <person name="Oh H.-M."/>
        </authorList>
    </citation>
    <scope>NUCLEOTIDE SEQUENCE [LARGE SCALE GENOMIC DNA]</scope>
    <source>
        <strain evidence="7 8">HBC61</strain>
    </source>
</reference>
<proteinExistence type="inferred from homology"/>
<accession>A0ABT5MY68</accession>
<dbReference type="InterPro" id="IPR050950">
    <property type="entry name" value="HTH-type_LysR_regulators"/>
</dbReference>
<feature type="region of interest" description="Disordered" evidence="5">
    <location>
        <begin position="12"/>
        <end position="58"/>
    </location>
</feature>
<dbReference type="SUPFAM" id="SSF46785">
    <property type="entry name" value="Winged helix' DNA-binding domain"/>
    <property type="match status" value="2"/>
</dbReference>
<dbReference type="Pfam" id="PF03466">
    <property type="entry name" value="LysR_substrate"/>
    <property type="match status" value="1"/>
</dbReference>
<sequence length="474" mass="50121">MRCAFCPTRQVTMAPPTDSHPTASPLITAPMLDTNHPTAQPLEAGPLPDPPQRCDDAPLSRDLPESVNWLKGLRCVAAVAAHGSSTRAAQAIHLSQPATTRAVLDLEQRLGLALFERQARGMRVTPWGARVALRAQRLHDALCQGATEALQLAAAGRAPRAAARRSPRPERFAAVVAPASIRALLALASEGSASRAAARLGLSQPAVHRALRVMEDACGAPLCRRTPQGTQLTDSGQALLRRVKLAMAELRALASELAARQGACRGQLVVGTLPLSVQQVLPRAIARLRTQQPGVEVTVVDGTYDSLTRALQSGDVDLIVGGLRPQPPSDLRQEPLFDDELVVVARTGHPCLASPPSLAELLRWPWVLPLPGTPARVALERAFTAAGLPPPRAALQSNSVPFSHSLAAHSDHLTLSARRQVQVERVAGVLGIVPVPLGTLQRTVGLLVRSDAPAPPELQGLITALHAVCADSPL</sequence>
<evidence type="ECO:0000256" key="1">
    <source>
        <dbReference type="ARBA" id="ARBA00009437"/>
    </source>
</evidence>
<dbReference type="PANTHER" id="PTHR30419">
    <property type="entry name" value="HTH-TYPE TRANSCRIPTIONAL REGULATOR YBHD"/>
    <property type="match status" value="1"/>
</dbReference>